<dbReference type="GO" id="GO:0015748">
    <property type="term" value="P:organophosphate ester transport"/>
    <property type="evidence" value="ECO:0007669"/>
    <property type="project" value="UniProtKB-ARBA"/>
</dbReference>
<evidence type="ECO:0000256" key="5">
    <source>
        <dbReference type="PROSITE-ProRule" id="PRU00282"/>
    </source>
</evidence>
<dbReference type="Proteomes" id="UP000734854">
    <property type="component" value="Unassembled WGS sequence"/>
</dbReference>
<dbReference type="GO" id="GO:0015711">
    <property type="term" value="P:organic anion transport"/>
    <property type="evidence" value="ECO:0007669"/>
    <property type="project" value="UniProtKB-ARBA"/>
</dbReference>
<dbReference type="InterPro" id="IPR023395">
    <property type="entry name" value="MCP_dom_sf"/>
</dbReference>
<accession>A0A8J5LV66</accession>
<keyword evidence="9" id="KW-1185">Reference proteome</keyword>
<evidence type="ECO:0000313" key="8">
    <source>
        <dbReference type="EMBL" id="KAG6536583.1"/>
    </source>
</evidence>
<evidence type="ECO:0000256" key="3">
    <source>
        <dbReference type="ARBA" id="ARBA00022737"/>
    </source>
</evidence>
<dbReference type="AlphaFoldDB" id="A0A8J5LV66"/>
<keyword evidence="6" id="KW-0813">Transport</keyword>
<comment type="subcellular location">
    <subcellularLocation>
        <location evidence="1">Membrane</location>
        <topology evidence="1">Multi-pass membrane protein</topology>
    </subcellularLocation>
</comment>
<evidence type="ECO:0000256" key="2">
    <source>
        <dbReference type="ARBA" id="ARBA00022692"/>
    </source>
</evidence>
<dbReference type="PANTHER" id="PTHR24089">
    <property type="entry name" value="SOLUTE CARRIER FAMILY 25"/>
    <property type="match status" value="1"/>
</dbReference>
<dbReference type="PROSITE" id="PS50920">
    <property type="entry name" value="SOLCAR"/>
    <property type="match status" value="1"/>
</dbReference>
<keyword evidence="4 5" id="KW-0472">Membrane</keyword>
<evidence type="ECO:0000313" key="9">
    <source>
        <dbReference type="Proteomes" id="UP000734854"/>
    </source>
</evidence>
<evidence type="ECO:0000256" key="7">
    <source>
        <dbReference type="SAM" id="Phobius"/>
    </source>
</evidence>
<organism evidence="8 9">
    <name type="scientific">Zingiber officinale</name>
    <name type="common">Ginger</name>
    <name type="synonym">Amomum zingiber</name>
    <dbReference type="NCBI Taxonomy" id="94328"/>
    <lineage>
        <taxon>Eukaryota</taxon>
        <taxon>Viridiplantae</taxon>
        <taxon>Streptophyta</taxon>
        <taxon>Embryophyta</taxon>
        <taxon>Tracheophyta</taxon>
        <taxon>Spermatophyta</taxon>
        <taxon>Magnoliopsida</taxon>
        <taxon>Liliopsida</taxon>
        <taxon>Zingiberales</taxon>
        <taxon>Zingiberaceae</taxon>
        <taxon>Zingiber</taxon>
    </lineage>
</organism>
<evidence type="ECO:0000256" key="4">
    <source>
        <dbReference type="ARBA" id="ARBA00023136"/>
    </source>
</evidence>
<sequence length="265" mass="28477">MRRVTDSSEPAIEFPQPILRCALASATAADGRTSLPTPLLSLDRSSLCPSYFPLATATAAADQQAHSSNVGVLSCPNSRLCALASSDAVGDLLDFSHSITVRWGFFLQIVPHLGSVERKRCVYDNLLHAFVKIIQEEGPTELFRGLTPSLIGVVPYATANYYAYDSLKKLYRKALRKDEIGIVASLLIGSAIGAISSSATFHLKVARKHMQVGVVGDRQNEICLILLKNVNPKNVNTKNELGITSLHIKLHATGGNKTKTPGPGA</sequence>
<evidence type="ECO:0000256" key="6">
    <source>
        <dbReference type="RuleBase" id="RU000488"/>
    </source>
</evidence>
<reference evidence="8 9" key="1">
    <citation type="submission" date="2020-08" db="EMBL/GenBank/DDBJ databases">
        <title>Plant Genome Project.</title>
        <authorList>
            <person name="Zhang R.-G."/>
        </authorList>
    </citation>
    <scope>NUCLEOTIDE SEQUENCE [LARGE SCALE GENOMIC DNA]</scope>
    <source>
        <tissue evidence="8">Rhizome</tissue>
    </source>
</reference>
<dbReference type="EMBL" id="JACMSC010000001">
    <property type="protein sequence ID" value="KAG6536583.1"/>
    <property type="molecule type" value="Genomic_DNA"/>
</dbReference>
<feature type="transmembrane region" description="Helical" evidence="7">
    <location>
        <begin position="180"/>
        <end position="201"/>
    </location>
</feature>
<protein>
    <submittedName>
        <fullName evidence="8">Uncharacterized protein</fullName>
    </submittedName>
</protein>
<dbReference type="SUPFAM" id="SSF103506">
    <property type="entry name" value="Mitochondrial carrier"/>
    <property type="match status" value="1"/>
</dbReference>
<dbReference type="InterPro" id="IPR018108">
    <property type="entry name" value="MCP_transmembrane"/>
</dbReference>
<dbReference type="Pfam" id="PF00153">
    <property type="entry name" value="Mito_carr"/>
    <property type="match status" value="1"/>
</dbReference>
<evidence type="ECO:0000256" key="1">
    <source>
        <dbReference type="ARBA" id="ARBA00004141"/>
    </source>
</evidence>
<comment type="caution">
    <text evidence="8">The sequence shown here is derived from an EMBL/GenBank/DDBJ whole genome shotgun (WGS) entry which is preliminary data.</text>
</comment>
<comment type="similarity">
    <text evidence="6">Belongs to the mitochondrial carrier (TC 2.A.29) family.</text>
</comment>
<name>A0A8J5LV66_ZINOF</name>
<keyword evidence="7" id="KW-1133">Transmembrane helix</keyword>
<dbReference type="GO" id="GO:0016020">
    <property type="term" value="C:membrane"/>
    <property type="evidence" value="ECO:0007669"/>
    <property type="project" value="UniProtKB-SubCell"/>
</dbReference>
<keyword evidence="3" id="KW-0677">Repeat</keyword>
<dbReference type="Gene3D" id="1.50.40.10">
    <property type="entry name" value="Mitochondrial carrier domain"/>
    <property type="match status" value="1"/>
</dbReference>
<feature type="repeat" description="Solcar" evidence="5">
    <location>
        <begin position="89"/>
        <end position="170"/>
    </location>
</feature>
<proteinExistence type="inferred from homology"/>
<gene>
    <name evidence="8" type="ORF">ZIOFF_001641</name>
</gene>
<keyword evidence="2 5" id="KW-0812">Transmembrane</keyword>